<sequence>MQLMPDSILQFQNINKRTNYRENSFVVWTSIVDILSCCFSSNSVPQVFDI</sequence>
<reference evidence="1" key="2">
    <citation type="journal article" date="2015" name="Data Brief">
        <title>Shoot transcriptome of the giant reed, Arundo donax.</title>
        <authorList>
            <person name="Barrero R.A."/>
            <person name="Guerrero F.D."/>
            <person name="Moolhuijzen P."/>
            <person name="Goolsby J.A."/>
            <person name="Tidwell J."/>
            <person name="Bellgard S.E."/>
            <person name="Bellgard M.I."/>
        </authorList>
    </citation>
    <scope>NUCLEOTIDE SEQUENCE</scope>
    <source>
        <tissue evidence="1">Shoot tissue taken approximately 20 cm above the soil surface</tissue>
    </source>
</reference>
<proteinExistence type="predicted"/>
<name>A0A0A9EX95_ARUDO</name>
<dbReference type="EMBL" id="GBRH01195385">
    <property type="protein sequence ID" value="JAE02511.1"/>
    <property type="molecule type" value="Transcribed_RNA"/>
</dbReference>
<dbReference type="AlphaFoldDB" id="A0A0A9EX95"/>
<accession>A0A0A9EX95</accession>
<reference evidence="1" key="1">
    <citation type="submission" date="2014-09" db="EMBL/GenBank/DDBJ databases">
        <authorList>
            <person name="Magalhaes I.L.F."/>
            <person name="Oliveira U."/>
            <person name="Santos F.R."/>
            <person name="Vidigal T.H.D.A."/>
            <person name="Brescovit A.D."/>
            <person name="Santos A.J."/>
        </authorList>
    </citation>
    <scope>NUCLEOTIDE SEQUENCE</scope>
    <source>
        <tissue evidence="1">Shoot tissue taken approximately 20 cm above the soil surface</tissue>
    </source>
</reference>
<protein>
    <submittedName>
        <fullName evidence="1">Uncharacterized protein</fullName>
    </submittedName>
</protein>
<organism evidence="1">
    <name type="scientific">Arundo donax</name>
    <name type="common">Giant reed</name>
    <name type="synonym">Donax arundinaceus</name>
    <dbReference type="NCBI Taxonomy" id="35708"/>
    <lineage>
        <taxon>Eukaryota</taxon>
        <taxon>Viridiplantae</taxon>
        <taxon>Streptophyta</taxon>
        <taxon>Embryophyta</taxon>
        <taxon>Tracheophyta</taxon>
        <taxon>Spermatophyta</taxon>
        <taxon>Magnoliopsida</taxon>
        <taxon>Liliopsida</taxon>
        <taxon>Poales</taxon>
        <taxon>Poaceae</taxon>
        <taxon>PACMAD clade</taxon>
        <taxon>Arundinoideae</taxon>
        <taxon>Arundineae</taxon>
        <taxon>Arundo</taxon>
    </lineage>
</organism>
<evidence type="ECO:0000313" key="1">
    <source>
        <dbReference type="EMBL" id="JAE02511.1"/>
    </source>
</evidence>